<feature type="non-terminal residue" evidence="2">
    <location>
        <position position="264"/>
    </location>
</feature>
<dbReference type="AlphaFoldDB" id="A0A1B6LP18"/>
<feature type="repeat" description="RCC1" evidence="1">
    <location>
        <begin position="54"/>
        <end position="114"/>
    </location>
</feature>
<dbReference type="InterPro" id="IPR009091">
    <property type="entry name" value="RCC1/BLIP-II"/>
</dbReference>
<dbReference type="InterPro" id="IPR000408">
    <property type="entry name" value="Reg_chr_condens"/>
</dbReference>
<dbReference type="Pfam" id="PF13540">
    <property type="entry name" value="RCC1_2"/>
    <property type="match status" value="1"/>
</dbReference>
<feature type="repeat" description="RCC1" evidence="1">
    <location>
        <begin position="118"/>
        <end position="177"/>
    </location>
</feature>
<dbReference type="PRINTS" id="PR00633">
    <property type="entry name" value="RCCNDNSATION"/>
</dbReference>
<dbReference type="PANTHER" id="PTHR46337">
    <property type="entry name" value="RCC1-LIKE G EXCHANGING FACTOR-LIKE PROTEIN"/>
    <property type="match status" value="1"/>
</dbReference>
<proteinExistence type="predicted"/>
<dbReference type="InterPro" id="IPR053035">
    <property type="entry name" value="Mitochondrial_GEF_domain"/>
</dbReference>
<feature type="repeat" description="RCC1" evidence="1">
    <location>
        <begin position="177"/>
        <end position="233"/>
    </location>
</feature>
<organism evidence="2">
    <name type="scientific">Graphocephala atropunctata</name>
    <dbReference type="NCBI Taxonomy" id="36148"/>
    <lineage>
        <taxon>Eukaryota</taxon>
        <taxon>Metazoa</taxon>
        <taxon>Ecdysozoa</taxon>
        <taxon>Arthropoda</taxon>
        <taxon>Hexapoda</taxon>
        <taxon>Insecta</taxon>
        <taxon>Pterygota</taxon>
        <taxon>Neoptera</taxon>
        <taxon>Paraneoptera</taxon>
        <taxon>Hemiptera</taxon>
        <taxon>Auchenorrhyncha</taxon>
        <taxon>Membracoidea</taxon>
        <taxon>Cicadellidae</taxon>
        <taxon>Cicadellinae</taxon>
        <taxon>Cicadellini</taxon>
        <taxon>Graphocephala</taxon>
    </lineage>
</organism>
<dbReference type="Pfam" id="PF00415">
    <property type="entry name" value="RCC1"/>
    <property type="match status" value="2"/>
</dbReference>
<reference evidence="2" key="1">
    <citation type="submission" date="2015-11" db="EMBL/GenBank/DDBJ databases">
        <title>De novo transcriptome assembly of four potential Pierce s Disease insect vectors from Arizona vineyards.</title>
        <authorList>
            <person name="Tassone E.E."/>
        </authorList>
    </citation>
    <scope>NUCLEOTIDE SEQUENCE</scope>
</reference>
<dbReference type="PANTHER" id="PTHR46337:SF1">
    <property type="entry name" value="RCC1-LIKE G EXCHANGING FACTOR-LIKE PROTEIN"/>
    <property type="match status" value="1"/>
</dbReference>
<dbReference type="GO" id="GO:0070131">
    <property type="term" value="P:positive regulation of mitochondrial translation"/>
    <property type="evidence" value="ECO:0007669"/>
    <property type="project" value="TreeGrafter"/>
</dbReference>
<dbReference type="GO" id="GO:0019843">
    <property type="term" value="F:rRNA binding"/>
    <property type="evidence" value="ECO:0007669"/>
    <property type="project" value="TreeGrafter"/>
</dbReference>
<feature type="repeat" description="RCC1" evidence="1">
    <location>
        <begin position="234"/>
        <end position="264"/>
    </location>
</feature>
<dbReference type="Gene3D" id="2.130.10.30">
    <property type="entry name" value="Regulator of chromosome condensation 1/beta-lactamase-inhibitor protein II"/>
    <property type="match status" value="1"/>
</dbReference>
<name>A0A1B6LP18_9HEMI</name>
<gene>
    <name evidence="2" type="ORF">g.8590</name>
</gene>
<evidence type="ECO:0000313" key="2">
    <source>
        <dbReference type="EMBL" id="JAT25530.1"/>
    </source>
</evidence>
<accession>A0A1B6LP18</accession>
<dbReference type="EMBL" id="GEBQ01014447">
    <property type="protein sequence ID" value="JAT25530.1"/>
    <property type="molecule type" value="Transcribed_RNA"/>
</dbReference>
<dbReference type="GO" id="GO:0005743">
    <property type="term" value="C:mitochondrial inner membrane"/>
    <property type="evidence" value="ECO:0007669"/>
    <property type="project" value="TreeGrafter"/>
</dbReference>
<protein>
    <recommendedName>
        <fullName evidence="3">RCC1-like G exchanging factor-like protein</fullName>
    </recommendedName>
</protein>
<sequence>MAAPLINQMKCVCCFITSSRIITKRYIKRKHPVDPEHEFGLPVFQYPIPSSKDRRVYGWGLSEHGALGNKLQIKNYRKKLPEFHYKPLRLTFAEQNEVTDIACGYGFTLFAVNTKQKYKVFGCGINTDSQVGCHMPRKGHPLGLVASPAPLELPLLPDTRVVGLAAGRAHTLVLTSQGVYSLGNNAYGQCGRRVLPTEQYSGSQAVHHIPTLDNQLISTIHCGQDHSLFLTTDGGVYSCGWGADGQLGLGEFVSQWRPTRVAGD</sequence>
<dbReference type="PROSITE" id="PS50012">
    <property type="entry name" value="RCC1_3"/>
    <property type="match status" value="4"/>
</dbReference>
<dbReference type="GO" id="GO:0005085">
    <property type="term" value="F:guanyl-nucleotide exchange factor activity"/>
    <property type="evidence" value="ECO:0007669"/>
    <property type="project" value="TreeGrafter"/>
</dbReference>
<evidence type="ECO:0008006" key="3">
    <source>
        <dbReference type="Google" id="ProtNLM"/>
    </source>
</evidence>
<dbReference type="SUPFAM" id="SSF50985">
    <property type="entry name" value="RCC1/BLIP-II"/>
    <property type="match status" value="1"/>
</dbReference>
<evidence type="ECO:0000256" key="1">
    <source>
        <dbReference type="PROSITE-ProRule" id="PRU00235"/>
    </source>
</evidence>